<dbReference type="AlphaFoldDB" id="A0A6P5AIH0"/>
<evidence type="ECO:0000256" key="4">
    <source>
        <dbReference type="ARBA" id="ARBA00023136"/>
    </source>
</evidence>
<dbReference type="Pfam" id="PF00001">
    <property type="entry name" value="7tm_1"/>
    <property type="match status" value="1"/>
</dbReference>
<reference evidence="9" key="1">
    <citation type="submission" date="2025-08" db="UniProtKB">
        <authorList>
            <consortium name="RefSeq"/>
        </authorList>
    </citation>
    <scope>IDENTIFICATION</scope>
    <source>
        <tissue evidence="9">Gonad</tissue>
    </source>
</reference>
<dbReference type="SMART" id="SM01381">
    <property type="entry name" value="7TM_GPCR_Srsx"/>
    <property type="match status" value="1"/>
</dbReference>
<dbReference type="Proteomes" id="UP000515135">
    <property type="component" value="Unplaced"/>
</dbReference>
<dbReference type="SUPFAM" id="SSF81321">
    <property type="entry name" value="Family A G protein-coupled receptor-like"/>
    <property type="match status" value="1"/>
</dbReference>
<dbReference type="InterPro" id="IPR000276">
    <property type="entry name" value="GPCR_Rhodpsn"/>
</dbReference>
<dbReference type="Gene3D" id="1.20.1070.10">
    <property type="entry name" value="Rhodopsin 7-helix transmembrane proteins"/>
    <property type="match status" value="1"/>
</dbReference>
<protein>
    <submittedName>
        <fullName evidence="9">Olfactory receptor 10A4-like</fullName>
    </submittedName>
</protein>
<keyword evidence="3 6" id="KW-1133">Transmembrane helix</keyword>
<feature type="transmembrane region" description="Helical" evidence="6">
    <location>
        <begin position="142"/>
        <end position="161"/>
    </location>
</feature>
<feature type="transmembrane region" description="Helical" evidence="6">
    <location>
        <begin position="30"/>
        <end position="51"/>
    </location>
</feature>
<feature type="transmembrane region" description="Helical" evidence="6">
    <location>
        <begin position="274"/>
        <end position="298"/>
    </location>
</feature>
<sequence>MEEETDGSLVEDGINQVLSLSSTSRDLQTAYFIISLVLSVGCGLLLIFLVWKKEYLQKPSHYLRCNLVVDDIVFTGCLIPVRVYALFRQDVSGQHLWCSARALVAPACGMSMLGTYLMVAIDLYYFVCDPLHYHDKVTTKRVLVGIFTTRALSLFFGFALAPMAFGGPPKYGVICDYGLGNSFSFHDIFKNTYLIILVLTALSIPVLYCRVFKEARRQQERDENRHLWVFQTKAFKTMVPHATVLTVTVATSVFQVATLRALTSKEQMPPRALVVAESVVILMFLTLSSMANPVVYSFRLPEFRRAFRELCGRPNNQLPAAVTGTGQGRLGRRQQDRVEMTAITGTSQGGPPIAGQQHQDSAGMVDITGSGQVASARQQQHSVRLDTITGVPGQVESAQRHQDSSALEMLAVTGSGQGASATVSTPAQMSTEGLKTTAEDDQAHNKQTRKVDMSAGTESCATTSELSAARRKLAWQESAIKSGNKL</sequence>
<feature type="transmembrane region" description="Helical" evidence="6">
    <location>
        <begin position="63"/>
        <end position="87"/>
    </location>
</feature>
<dbReference type="InterPro" id="IPR052921">
    <property type="entry name" value="GPCR1_Superfamily_Member"/>
</dbReference>
<dbReference type="PANTHER" id="PTHR26451:SF897">
    <property type="entry name" value="TRACE AMINE-ASSOCIATED RECEPTOR 5-LIKE"/>
    <property type="match status" value="1"/>
</dbReference>
<gene>
    <name evidence="9" type="primary">LOC109483170</name>
</gene>
<feature type="compositionally biased region" description="Basic and acidic residues" evidence="5">
    <location>
        <begin position="437"/>
        <end position="452"/>
    </location>
</feature>
<name>A0A6P5AIH0_BRABE</name>
<dbReference type="CDD" id="cd00637">
    <property type="entry name" value="7tm_classA_rhodopsin-like"/>
    <property type="match status" value="1"/>
</dbReference>
<evidence type="ECO:0000313" key="8">
    <source>
        <dbReference type="Proteomes" id="UP000515135"/>
    </source>
</evidence>
<feature type="region of interest" description="Disordered" evidence="5">
    <location>
        <begin position="417"/>
        <end position="458"/>
    </location>
</feature>
<dbReference type="InterPro" id="IPR017452">
    <property type="entry name" value="GPCR_Rhodpsn_7TM"/>
</dbReference>
<keyword evidence="4 6" id="KW-0472">Membrane</keyword>
<evidence type="ECO:0000256" key="2">
    <source>
        <dbReference type="ARBA" id="ARBA00022692"/>
    </source>
</evidence>
<dbReference type="RefSeq" id="XP_019641716.1">
    <property type="nucleotide sequence ID" value="XM_019786157.1"/>
</dbReference>
<dbReference type="PROSITE" id="PS50262">
    <property type="entry name" value="G_PROTEIN_RECEP_F1_2"/>
    <property type="match status" value="1"/>
</dbReference>
<dbReference type="GO" id="GO:0004930">
    <property type="term" value="F:G protein-coupled receptor activity"/>
    <property type="evidence" value="ECO:0007669"/>
    <property type="project" value="InterPro"/>
</dbReference>
<keyword evidence="2 6" id="KW-0812">Transmembrane</keyword>
<proteinExistence type="predicted"/>
<dbReference type="PANTHER" id="PTHR26451">
    <property type="entry name" value="G_PROTEIN_RECEP_F1_2 DOMAIN-CONTAINING PROTEIN"/>
    <property type="match status" value="1"/>
</dbReference>
<evidence type="ECO:0000259" key="7">
    <source>
        <dbReference type="PROSITE" id="PS50262"/>
    </source>
</evidence>
<feature type="transmembrane region" description="Helical" evidence="6">
    <location>
        <begin position="192"/>
        <end position="211"/>
    </location>
</feature>
<feature type="compositionally biased region" description="Polar residues" evidence="5">
    <location>
        <begin position="418"/>
        <end position="434"/>
    </location>
</feature>
<dbReference type="OrthoDB" id="10042731at2759"/>
<dbReference type="GO" id="GO:0016020">
    <property type="term" value="C:membrane"/>
    <property type="evidence" value="ECO:0007669"/>
    <property type="project" value="UniProtKB-SubCell"/>
</dbReference>
<evidence type="ECO:0000256" key="5">
    <source>
        <dbReference type="SAM" id="MobiDB-lite"/>
    </source>
</evidence>
<feature type="transmembrane region" description="Helical" evidence="6">
    <location>
        <begin position="99"/>
        <end position="121"/>
    </location>
</feature>
<evidence type="ECO:0000256" key="3">
    <source>
        <dbReference type="ARBA" id="ARBA00022989"/>
    </source>
</evidence>
<organism evidence="8 9">
    <name type="scientific">Branchiostoma belcheri</name>
    <name type="common">Amphioxus</name>
    <dbReference type="NCBI Taxonomy" id="7741"/>
    <lineage>
        <taxon>Eukaryota</taxon>
        <taxon>Metazoa</taxon>
        <taxon>Chordata</taxon>
        <taxon>Cephalochordata</taxon>
        <taxon>Leptocardii</taxon>
        <taxon>Amphioxiformes</taxon>
        <taxon>Branchiostomatidae</taxon>
        <taxon>Branchiostoma</taxon>
    </lineage>
</organism>
<keyword evidence="8" id="KW-1185">Reference proteome</keyword>
<comment type="subcellular location">
    <subcellularLocation>
        <location evidence="1">Membrane</location>
    </subcellularLocation>
</comment>
<feature type="transmembrane region" description="Helical" evidence="6">
    <location>
        <begin position="242"/>
        <end position="262"/>
    </location>
</feature>
<feature type="domain" description="G-protein coupled receptors family 1 profile" evidence="7">
    <location>
        <begin position="42"/>
        <end position="296"/>
    </location>
</feature>
<evidence type="ECO:0000256" key="6">
    <source>
        <dbReference type="SAM" id="Phobius"/>
    </source>
</evidence>
<accession>A0A6P5AIH0</accession>
<dbReference type="GeneID" id="109483170"/>
<evidence type="ECO:0000313" key="9">
    <source>
        <dbReference type="RefSeq" id="XP_019641716.1"/>
    </source>
</evidence>
<evidence type="ECO:0000256" key="1">
    <source>
        <dbReference type="ARBA" id="ARBA00004370"/>
    </source>
</evidence>
<dbReference type="KEGG" id="bbel:109483170"/>